<comment type="subcellular location">
    <subcellularLocation>
        <location evidence="1">Membrane</location>
    </subcellularLocation>
</comment>
<dbReference type="GO" id="GO:0038039">
    <property type="term" value="C:G protein-coupled receptor heterodimeric complex"/>
    <property type="evidence" value="ECO:0007669"/>
    <property type="project" value="TreeGrafter"/>
</dbReference>
<keyword evidence="4" id="KW-0297">G-protein coupled receptor</keyword>
<feature type="domain" description="Receptor ligand binding region" evidence="10">
    <location>
        <begin position="45"/>
        <end position="276"/>
    </location>
</feature>
<dbReference type="InterPro" id="IPR001828">
    <property type="entry name" value="ANF_lig-bd_rcpt"/>
</dbReference>
<keyword evidence="7" id="KW-0325">Glycoprotein</keyword>
<evidence type="ECO:0000259" key="10">
    <source>
        <dbReference type="Pfam" id="PF01094"/>
    </source>
</evidence>
<evidence type="ECO:0000256" key="7">
    <source>
        <dbReference type="ARBA" id="ARBA00023180"/>
    </source>
</evidence>
<evidence type="ECO:0000256" key="3">
    <source>
        <dbReference type="ARBA" id="ARBA00022989"/>
    </source>
</evidence>
<reference evidence="11" key="1">
    <citation type="submission" date="2023-01" db="EMBL/GenBank/DDBJ databases">
        <title>Genome assembly of the deep-sea coral Lophelia pertusa.</title>
        <authorList>
            <person name="Herrera S."/>
            <person name="Cordes E."/>
        </authorList>
    </citation>
    <scope>NUCLEOTIDE SEQUENCE</scope>
    <source>
        <strain evidence="11">USNM1676648</strain>
        <tissue evidence="11">Polyp</tissue>
    </source>
</reference>
<dbReference type="Gene3D" id="3.40.50.2300">
    <property type="match status" value="2"/>
</dbReference>
<keyword evidence="2" id="KW-0812">Transmembrane</keyword>
<dbReference type="AlphaFoldDB" id="A0A9X0A3E0"/>
<gene>
    <name evidence="11" type="ORF">OS493_013491</name>
</gene>
<feature type="chain" id="PRO_5040794525" description="Receptor ligand binding region domain-containing protein" evidence="9">
    <location>
        <begin position="22"/>
        <end position="331"/>
    </location>
</feature>
<dbReference type="InterPro" id="IPR002455">
    <property type="entry name" value="GPCR3_GABA-B"/>
</dbReference>
<evidence type="ECO:0000313" key="11">
    <source>
        <dbReference type="EMBL" id="KAJ7392119.1"/>
    </source>
</evidence>
<dbReference type="SUPFAM" id="SSF53822">
    <property type="entry name" value="Periplasmic binding protein-like I"/>
    <property type="match status" value="1"/>
</dbReference>
<keyword evidence="8" id="KW-0807">Transducer</keyword>
<protein>
    <recommendedName>
        <fullName evidence="10">Receptor ligand binding region domain-containing protein</fullName>
    </recommendedName>
</protein>
<dbReference type="Pfam" id="PF01094">
    <property type="entry name" value="ANF_receptor"/>
    <property type="match status" value="1"/>
</dbReference>
<keyword evidence="9" id="KW-0732">Signal</keyword>
<dbReference type="GO" id="GO:0004965">
    <property type="term" value="F:G protein-coupled GABA receptor activity"/>
    <property type="evidence" value="ECO:0007669"/>
    <property type="project" value="InterPro"/>
</dbReference>
<evidence type="ECO:0000313" key="12">
    <source>
        <dbReference type="Proteomes" id="UP001163046"/>
    </source>
</evidence>
<feature type="signal peptide" evidence="9">
    <location>
        <begin position="1"/>
        <end position="21"/>
    </location>
</feature>
<evidence type="ECO:0000256" key="2">
    <source>
        <dbReference type="ARBA" id="ARBA00022692"/>
    </source>
</evidence>
<evidence type="ECO:0000256" key="4">
    <source>
        <dbReference type="ARBA" id="ARBA00023040"/>
    </source>
</evidence>
<accession>A0A9X0A3E0</accession>
<keyword evidence="6" id="KW-0675">Receptor</keyword>
<dbReference type="PANTHER" id="PTHR10519:SF20">
    <property type="entry name" value="G-PROTEIN COUPLED RECEPTOR 156-RELATED"/>
    <property type="match status" value="1"/>
</dbReference>
<evidence type="ECO:0000256" key="8">
    <source>
        <dbReference type="ARBA" id="ARBA00023224"/>
    </source>
</evidence>
<name>A0A9X0A3E0_9CNID</name>
<dbReference type="InterPro" id="IPR028082">
    <property type="entry name" value="Peripla_BP_I"/>
</dbReference>
<evidence type="ECO:0000256" key="9">
    <source>
        <dbReference type="SAM" id="SignalP"/>
    </source>
</evidence>
<proteinExistence type="predicted"/>
<keyword evidence="3" id="KW-1133">Transmembrane helix</keyword>
<evidence type="ECO:0000256" key="1">
    <source>
        <dbReference type="ARBA" id="ARBA00004370"/>
    </source>
</evidence>
<comment type="caution">
    <text evidence="11">The sequence shown here is derived from an EMBL/GenBank/DDBJ whole genome shotgun (WGS) entry which is preliminary data.</text>
</comment>
<keyword evidence="12" id="KW-1185">Reference proteome</keyword>
<dbReference type="Proteomes" id="UP001163046">
    <property type="component" value="Unassembled WGS sequence"/>
</dbReference>
<keyword evidence="5" id="KW-0472">Membrane</keyword>
<dbReference type="OrthoDB" id="5964286at2759"/>
<evidence type="ECO:0000256" key="5">
    <source>
        <dbReference type="ARBA" id="ARBA00023136"/>
    </source>
</evidence>
<sequence>MKSTAAFSILVIVVVIGSVKCNRTTLVICTLTIADSDPARLGIYLAIDVAKNSTELKPFLDKYEIQIKHLSTHQNPSNAIYGSVYYVGYSKKGYALLVLGPQTPLEASSVLQAVRFYRKLMVTYLTTTSDVKELESPYGFTFAPTAFAFNKASKKMMEFFNWKRAAGLYDFLETGGLYVKVVDNLIKNADFEVVGVEAIRTDLNVVKSVQDYIQEKLKKLRDLDAKIFFGEFDDRGASLVFCELYKMEMFGPEFVWILHADAGTIDQWLQADIDERNKPNYNNATKRCTREEFQQAVEGSFIFNKNIPYRTDENMPTASGLVRNKALCQIK</sequence>
<organism evidence="11 12">
    <name type="scientific">Desmophyllum pertusum</name>
    <dbReference type="NCBI Taxonomy" id="174260"/>
    <lineage>
        <taxon>Eukaryota</taxon>
        <taxon>Metazoa</taxon>
        <taxon>Cnidaria</taxon>
        <taxon>Anthozoa</taxon>
        <taxon>Hexacorallia</taxon>
        <taxon>Scleractinia</taxon>
        <taxon>Caryophylliina</taxon>
        <taxon>Caryophylliidae</taxon>
        <taxon>Desmophyllum</taxon>
    </lineage>
</organism>
<dbReference type="PANTHER" id="PTHR10519">
    <property type="entry name" value="GABA-B RECEPTOR"/>
    <property type="match status" value="1"/>
</dbReference>
<dbReference type="GO" id="GO:0007214">
    <property type="term" value="P:gamma-aminobutyric acid signaling pathway"/>
    <property type="evidence" value="ECO:0007669"/>
    <property type="project" value="TreeGrafter"/>
</dbReference>
<dbReference type="EMBL" id="MU825402">
    <property type="protein sequence ID" value="KAJ7392119.1"/>
    <property type="molecule type" value="Genomic_DNA"/>
</dbReference>
<evidence type="ECO:0000256" key="6">
    <source>
        <dbReference type="ARBA" id="ARBA00023170"/>
    </source>
</evidence>